<protein>
    <submittedName>
        <fullName evidence="1">Uncharacterized protein</fullName>
    </submittedName>
</protein>
<dbReference type="Proteomes" id="UP000003844">
    <property type="component" value="Unassembled WGS sequence"/>
</dbReference>
<evidence type="ECO:0000313" key="2">
    <source>
        <dbReference type="Proteomes" id="UP000003844"/>
    </source>
</evidence>
<organism evidence="1 2">
    <name type="scientific">Gillisia limnaea (strain DSM 15749 / LMG 21470 / R-8282)</name>
    <dbReference type="NCBI Taxonomy" id="865937"/>
    <lineage>
        <taxon>Bacteria</taxon>
        <taxon>Pseudomonadati</taxon>
        <taxon>Bacteroidota</taxon>
        <taxon>Flavobacteriia</taxon>
        <taxon>Flavobacteriales</taxon>
        <taxon>Flavobacteriaceae</taxon>
        <taxon>Gillisia</taxon>
    </lineage>
</organism>
<dbReference type="EMBL" id="JH594606">
    <property type="protein sequence ID" value="EHQ02136.1"/>
    <property type="molecule type" value="Genomic_DNA"/>
</dbReference>
<dbReference type="AlphaFoldDB" id="H2BXX3"/>
<accession>H2BXX3</accession>
<evidence type="ECO:0000313" key="1">
    <source>
        <dbReference type="EMBL" id="EHQ02136.1"/>
    </source>
</evidence>
<proteinExistence type="predicted"/>
<dbReference type="OrthoDB" id="1446628at2"/>
<reference evidence="2" key="1">
    <citation type="journal article" date="2012" name="Stand. Genomic Sci.">
        <title>Genome sequence of the Antarctic rhodopsins-containing flavobacterium Gillisia limnaea type strain (R-8282(T)).</title>
        <authorList>
            <person name="Riedel T."/>
            <person name="Held B."/>
            <person name="Nolan M."/>
            <person name="Lucas S."/>
            <person name="Lapidus A."/>
            <person name="Tice H."/>
            <person name="Del Rio T.G."/>
            <person name="Cheng J.F."/>
            <person name="Han C."/>
            <person name="Tapia R."/>
            <person name="Goodwin L.A."/>
            <person name="Pitluck S."/>
            <person name="Liolios K."/>
            <person name="Mavromatis K."/>
            <person name="Pagani I."/>
            <person name="Ivanova N."/>
            <person name="Mikhailova N."/>
            <person name="Pati A."/>
            <person name="Chen A."/>
            <person name="Palaniappan K."/>
            <person name="Land M."/>
            <person name="Rohde M."/>
            <person name="Tindall B.J."/>
            <person name="Detter J.C."/>
            <person name="Goker M."/>
            <person name="Bristow J."/>
            <person name="Eisen J.A."/>
            <person name="Markowitz V."/>
            <person name="Hugenholtz P."/>
            <person name="Kyrpides N.C."/>
            <person name="Klenk H.P."/>
            <person name="Woyke T."/>
        </authorList>
    </citation>
    <scope>NUCLEOTIDE SEQUENCE [LARGE SCALE GENOMIC DNA]</scope>
    <source>
        <strain evidence="2">DSM 15749 / LMG 21470 / R-8282</strain>
    </source>
</reference>
<keyword evidence="2" id="KW-1185">Reference proteome</keyword>
<sequence length="72" mass="8351">MKYAEFEIDSNNIEFFNSLFGNESIFGDKIEVSNKFSFFATKHKFDLGSDQFILSSSFKALGKRQLDLRIKN</sequence>
<dbReference type="STRING" id="865937.Gilli_1482"/>
<dbReference type="RefSeq" id="WP_006988448.1">
    <property type="nucleotide sequence ID" value="NZ_JH594606.1"/>
</dbReference>
<name>H2BXX3_GILLR</name>
<gene>
    <name evidence="1" type="ORF">Gilli_1482</name>
</gene>
<dbReference type="HOGENOM" id="CLU_2716720_0_0_10"/>